<keyword evidence="1" id="KW-0812">Transmembrane</keyword>
<feature type="transmembrane region" description="Helical" evidence="1">
    <location>
        <begin position="138"/>
        <end position="159"/>
    </location>
</feature>
<protein>
    <submittedName>
        <fullName evidence="2">Uncharacterized protein</fullName>
    </submittedName>
</protein>
<gene>
    <name evidence="2" type="ORF">QN277_008900</name>
</gene>
<dbReference type="Proteomes" id="UP001293593">
    <property type="component" value="Unassembled WGS sequence"/>
</dbReference>
<feature type="transmembrane region" description="Helical" evidence="1">
    <location>
        <begin position="75"/>
        <end position="93"/>
    </location>
</feature>
<evidence type="ECO:0000256" key="1">
    <source>
        <dbReference type="SAM" id="Phobius"/>
    </source>
</evidence>
<name>A0AAE1ISU9_9FABA</name>
<feature type="transmembrane region" description="Helical" evidence="1">
    <location>
        <begin position="105"/>
        <end position="126"/>
    </location>
</feature>
<dbReference type="AlphaFoldDB" id="A0AAE1ISU9"/>
<keyword evidence="1" id="KW-1133">Transmembrane helix</keyword>
<reference evidence="2" key="1">
    <citation type="submission" date="2023-10" db="EMBL/GenBank/DDBJ databases">
        <title>Chromosome-level genome of the transformable northern wattle, Acacia crassicarpa.</title>
        <authorList>
            <person name="Massaro I."/>
            <person name="Sinha N.R."/>
            <person name="Poethig S."/>
            <person name="Leichty A.R."/>
        </authorList>
    </citation>
    <scope>NUCLEOTIDE SEQUENCE</scope>
    <source>
        <strain evidence="2">Acra3RX</strain>
        <tissue evidence="2">Leaf</tissue>
    </source>
</reference>
<proteinExistence type="predicted"/>
<accession>A0AAE1ISU9</accession>
<organism evidence="2 3">
    <name type="scientific">Acacia crassicarpa</name>
    <name type="common">northern wattle</name>
    <dbReference type="NCBI Taxonomy" id="499986"/>
    <lineage>
        <taxon>Eukaryota</taxon>
        <taxon>Viridiplantae</taxon>
        <taxon>Streptophyta</taxon>
        <taxon>Embryophyta</taxon>
        <taxon>Tracheophyta</taxon>
        <taxon>Spermatophyta</taxon>
        <taxon>Magnoliopsida</taxon>
        <taxon>eudicotyledons</taxon>
        <taxon>Gunneridae</taxon>
        <taxon>Pentapetalae</taxon>
        <taxon>rosids</taxon>
        <taxon>fabids</taxon>
        <taxon>Fabales</taxon>
        <taxon>Fabaceae</taxon>
        <taxon>Caesalpinioideae</taxon>
        <taxon>mimosoid clade</taxon>
        <taxon>Acacieae</taxon>
        <taxon>Acacia</taxon>
    </lineage>
</organism>
<sequence>MDLESQVIHPCNQPDSFLGYCFRTLNGVEAKILVMMGFFYKMIYDLTGPSKDLGIDYKNFEMSLRFSEAFGKSRVNIVQMTLFLVLNVSALFLTSFRPQFRATKFLIKPMLILTPIYYFALFYARAPNYSVRFGTFELQIFWFQFYCSLVFLLLLGCFFR</sequence>
<keyword evidence="1" id="KW-0472">Membrane</keyword>
<evidence type="ECO:0000313" key="2">
    <source>
        <dbReference type="EMBL" id="KAK4255977.1"/>
    </source>
</evidence>
<evidence type="ECO:0000313" key="3">
    <source>
        <dbReference type="Proteomes" id="UP001293593"/>
    </source>
</evidence>
<comment type="caution">
    <text evidence="2">The sequence shown here is derived from an EMBL/GenBank/DDBJ whole genome shotgun (WGS) entry which is preliminary data.</text>
</comment>
<keyword evidence="3" id="KW-1185">Reference proteome</keyword>
<dbReference type="EMBL" id="JAWXYG010000013">
    <property type="protein sequence ID" value="KAK4255977.1"/>
    <property type="molecule type" value="Genomic_DNA"/>
</dbReference>